<evidence type="ECO:0000256" key="9">
    <source>
        <dbReference type="ARBA" id="ARBA00023315"/>
    </source>
</evidence>
<feature type="region of interest" description="Disordered" evidence="10">
    <location>
        <begin position="1"/>
        <end position="138"/>
    </location>
</feature>
<proteinExistence type="inferred from homology"/>
<evidence type="ECO:0000256" key="6">
    <source>
        <dbReference type="ARBA" id="ARBA00022833"/>
    </source>
</evidence>
<dbReference type="AlphaFoldDB" id="A0A5N5T589"/>
<comment type="caution">
    <text evidence="13">The sequence shown here is derived from an EMBL/GenBank/DDBJ whole genome shotgun (WGS) entry which is preliminary data.</text>
</comment>
<dbReference type="InterPro" id="IPR028009">
    <property type="entry name" value="ESCO_Acetyltransf_dom"/>
</dbReference>
<organism evidence="13 14">
    <name type="scientific">Armadillidium nasatum</name>
    <dbReference type="NCBI Taxonomy" id="96803"/>
    <lineage>
        <taxon>Eukaryota</taxon>
        <taxon>Metazoa</taxon>
        <taxon>Ecdysozoa</taxon>
        <taxon>Arthropoda</taxon>
        <taxon>Crustacea</taxon>
        <taxon>Multicrustacea</taxon>
        <taxon>Malacostraca</taxon>
        <taxon>Eumalacostraca</taxon>
        <taxon>Peracarida</taxon>
        <taxon>Isopoda</taxon>
        <taxon>Oniscidea</taxon>
        <taxon>Crinocheta</taxon>
        <taxon>Armadillidiidae</taxon>
        <taxon>Armadillidium</taxon>
    </lineage>
</organism>
<reference evidence="13 14" key="1">
    <citation type="journal article" date="2019" name="PLoS Biol.">
        <title>Sex chromosomes control vertical transmission of feminizing Wolbachia symbionts in an isopod.</title>
        <authorList>
            <person name="Becking T."/>
            <person name="Chebbi M.A."/>
            <person name="Giraud I."/>
            <person name="Moumen B."/>
            <person name="Laverre T."/>
            <person name="Caubet Y."/>
            <person name="Peccoud J."/>
            <person name="Gilbert C."/>
            <person name="Cordaux R."/>
        </authorList>
    </citation>
    <scope>NUCLEOTIDE SEQUENCE [LARGE SCALE GENOMIC DNA]</scope>
    <source>
        <strain evidence="13">ANa2</strain>
        <tissue evidence="13">Whole body excluding digestive tract and cuticle</tissue>
    </source>
</reference>
<feature type="compositionally biased region" description="Polar residues" evidence="10">
    <location>
        <begin position="115"/>
        <end position="138"/>
    </location>
</feature>
<evidence type="ECO:0000256" key="4">
    <source>
        <dbReference type="ARBA" id="ARBA00022723"/>
    </source>
</evidence>
<dbReference type="GO" id="GO:0000785">
    <property type="term" value="C:chromatin"/>
    <property type="evidence" value="ECO:0007669"/>
    <property type="project" value="TreeGrafter"/>
</dbReference>
<evidence type="ECO:0000256" key="5">
    <source>
        <dbReference type="ARBA" id="ARBA00022771"/>
    </source>
</evidence>
<dbReference type="Pfam" id="PF13880">
    <property type="entry name" value="Acetyltransf_13"/>
    <property type="match status" value="1"/>
</dbReference>
<evidence type="ECO:0000259" key="12">
    <source>
        <dbReference type="Pfam" id="PF13880"/>
    </source>
</evidence>
<dbReference type="Pfam" id="PF13878">
    <property type="entry name" value="zf-C2H2_3"/>
    <property type="match status" value="1"/>
</dbReference>
<keyword evidence="9" id="KW-0012">Acyltransferase</keyword>
<keyword evidence="7" id="KW-0539">Nucleus</keyword>
<keyword evidence="3 13" id="KW-0808">Transferase</keyword>
<feature type="compositionally biased region" description="Acidic residues" evidence="10">
    <location>
        <begin position="1"/>
        <end position="13"/>
    </location>
</feature>
<dbReference type="PANTHER" id="PTHR45884">
    <property type="entry name" value="N-ACETYLTRANSFERASE ECO"/>
    <property type="match status" value="1"/>
</dbReference>
<comment type="subcellular location">
    <subcellularLocation>
        <location evidence="1">Nucleus</location>
    </subcellularLocation>
</comment>
<evidence type="ECO:0000256" key="3">
    <source>
        <dbReference type="ARBA" id="ARBA00022679"/>
    </source>
</evidence>
<dbReference type="InterPro" id="IPR028005">
    <property type="entry name" value="AcTrfase_ESCO_Znf_dom"/>
</dbReference>
<dbReference type="SUPFAM" id="SSF55729">
    <property type="entry name" value="Acyl-CoA N-acyltransferases (Nat)"/>
    <property type="match status" value="1"/>
</dbReference>
<accession>A0A5N5T589</accession>
<dbReference type="Gene3D" id="3.40.630.30">
    <property type="match status" value="1"/>
</dbReference>
<dbReference type="OrthoDB" id="428854at2759"/>
<feature type="domain" description="N-acetyltransferase ESCO zinc-finger" evidence="11">
    <location>
        <begin position="439"/>
        <end position="476"/>
    </location>
</feature>
<feature type="region of interest" description="Disordered" evidence="10">
    <location>
        <begin position="364"/>
        <end position="397"/>
    </location>
</feature>
<evidence type="ECO:0000256" key="2">
    <source>
        <dbReference type="ARBA" id="ARBA00005816"/>
    </source>
</evidence>
<feature type="compositionally biased region" description="Polar residues" evidence="10">
    <location>
        <begin position="209"/>
        <end position="218"/>
    </location>
</feature>
<dbReference type="GO" id="GO:0007064">
    <property type="term" value="P:mitotic sister chromatid cohesion"/>
    <property type="evidence" value="ECO:0007669"/>
    <property type="project" value="TreeGrafter"/>
</dbReference>
<evidence type="ECO:0000256" key="7">
    <source>
        <dbReference type="ARBA" id="ARBA00023242"/>
    </source>
</evidence>
<comment type="similarity">
    <text evidence="2">Belongs to the acetyltransferase family. ECO subfamily.</text>
</comment>
<feature type="compositionally biased region" description="Basic and acidic residues" evidence="10">
    <location>
        <begin position="14"/>
        <end position="35"/>
    </location>
</feature>
<dbReference type="GO" id="GO:0061733">
    <property type="term" value="F:protein-lysine-acetyltransferase activity"/>
    <property type="evidence" value="ECO:0007669"/>
    <property type="project" value="TreeGrafter"/>
</dbReference>
<keyword evidence="5" id="KW-0863">Zinc-finger</keyword>
<feature type="compositionally biased region" description="Basic residues" evidence="10">
    <location>
        <begin position="61"/>
        <end position="85"/>
    </location>
</feature>
<dbReference type="CDD" id="cd04301">
    <property type="entry name" value="NAT_SF"/>
    <property type="match status" value="1"/>
</dbReference>
<evidence type="ECO:0000256" key="8">
    <source>
        <dbReference type="ARBA" id="ARBA00023306"/>
    </source>
</evidence>
<evidence type="ECO:0000256" key="10">
    <source>
        <dbReference type="SAM" id="MobiDB-lite"/>
    </source>
</evidence>
<feature type="compositionally biased region" description="Low complexity" evidence="10">
    <location>
        <begin position="262"/>
        <end position="276"/>
    </location>
</feature>
<evidence type="ECO:0000313" key="13">
    <source>
        <dbReference type="EMBL" id="KAB7501269.1"/>
    </source>
</evidence>
<sequence length="669" mass="75913">MEIENLLYSDDEEKLDRKKKDPGFDVLEKIKELMKKPSSPQKKMSQKVSRNSSSQGGINKGVRHCIKRPKFKKMKIKEGHKGKRTQMKEKNVKMPQRLPSNRSPVKKPKWHKLSSPGTSLLETPESSQDESPLQSPKFFTSRSKAAAIVRINKSVELSTKNGELSINHRPSAFEKKNIGRIVELELEKKIAAATLNSPVNVNRLEEAGQLSSVSSCSTPPKPTRFIRSPSPKRSSLPITPKGTPSRKNTPRKQLLKAAAINSSPSRSPRFSPYSRKSTPKNDLNTDIPPKQKFESNRRVSPRKRKSLLKSLNNAKEGNKCFENGGLEVDDKEALEDFDSAFDSIKNHSEEDAILANILKENQSPEKESTFVRRSPRKHMSIEDLPQDKASKKTSKNLSVSKQNERFKYFPIFEPRQQRSADLAKVQKKKFVMKKGDPSQLVIDAGQKKFGHVFCQECGVLYEVGDPEDENYHLSVHYKIFSNLKFNNWKNERQVTILDELGGRILKVASDDHNQWWKKVKDVLKIVDEELGFSENCLRCLTNSSAYLYILDKQVVGVLIAESIEKAYKVIQIENVESQKAKEDPNSDKFLSNKLICCSKTPTKVSFGISRIWVLSSYRGKGIAAKLVDAMRGNSISWCYLKVDDFAFSDPTPNGIKFACKYTKKNDFLE</sequence>
<dbReference type="EMBL" id="SEYY01011208">
    <property type="protein sequence ID" value="KAB7501269.1"/>
    <property type="molecule type" value="Genomic_DNA"/>
</dbReference>
<protein>
    <submittedName>
        <fullName evidence="13">N-acetyltransferase ESCO2</fullName>
    </submittedName>
</protein>
<keyword evidence="6" id="KW-0862">Zinc</keyword>
<keyword evidence="4" id="KW-0479">Metal-binding</keyword>
<evidence type="ECO:0000259" key="11">
    <source>
        <dbReference type="Pfam" id="PF13878"/>
    </source>
</evidence>
<keyword evidence="14" id="KW-1185">Reference proteome</keyword>
<evidence type="ECO:0000313" key="14">
    <source>
        <dbReference type="Proteomes" id="UP000326759"/>
    </source>
</evidence>
<feature type="compositionally biased region" description="Basic and acidic residues" evidence="10">
    <location>
        <begin position="379"/>
        <end position="390"/>
    </location>
</feature>
<feature type="compositionally biased region" description="Low complexity" evidence="10">
    <location>
        <begin position="36"/>
        <end position="47"/>
    </location>
</feature>
<evidence type="ECO:0000256" key="1">
    <source>
        <dbReference type="ARBA" id="ARBA00004123"/>
    </source>
</evidence>
<keyword evidence="8" id="KW-0131">Cell cycle</keyword>
<feature type="region of interest" description="Disordered" evidence="10">
    <location>
        <begin position="208"/>
        <end position="311"/>
    </location>
</feature>
<dbReference type="GO" id="GO:0008270">
    <property type="term" value="F:zinc ion binding"/>
    <property type="evidence" value="ECO:0007669"/>
    <property type="project" value="UniProtKB-KW"/>
</dbReference>
<feature type="domain" description="N-acetyltransferase ESCO acetyl-transferase" evidence="12">
    <location>
        <begin position="603"/>
        <end position="668"/>
    </location>
</feature>
<dbReference type="GO" id="GO:0005634">
    <property type="term" value="C:nucleus"/>
    <property type="evidence" value="ECO:0007669"/>
    <property type="project" value="UniProtKB-SubCell"/>
</dbReference>
<gene>
    <name evidence="13" type="primary">esco2</name>
    <name evidence="13" type="ORF">Anas_05217</name>
</gene>
<dbReference type="Proteomes" id="UP000326759">
    <property type="component" value="Unassembled WGS sequence"/>
</dbReference>
<feature type="compositionally biased region" description="Polar residues" evidence="10">
    <location>
        <begin position="48"/>
        <end position="57"/>
    </location>
</feature>
<name>A0A5N5T589_9CRUS</name>
<dbReference type="PANTHER" id="PTHR45884:SF2">
    <property type="entry name" value="N-ACETYLTRANSFERASE ECO"/>
    <property type="match status" value="1"/>
</dbReference>
<dbReference type="InterPro" id="IPR016181">
    <property type="entry name" value="Acyl_CoA_acyltransferase"/>
</dbReference>